<evidence type="ECO:0000313" key="2">
    <source>
        <dbReference type="EMBL" id="GLP97285.1"/>
    </source>
</evidence>
<evidence type="ECO:0000313" key="3">
    <source>
        <dbReference type="Proteomes" id="UP001161422"/>
    </source>
</evidence>
<reference evidence="2" key="2">
    <citation type="submission" date="2023-01" db="EMBL/GenBank/DDBJ databases">
        <title>Draft genome sequence of Paraferrimonas sedimenticola strain NBRC 101628.</title>
        <authorList>
            <person name="Sun Q."/>
            <person name="Mori K."/>
        </authorList>
    </citation>
    <scope>NUCLEOTIDE SEQUENCE</scope>
    <source>
        <strain evidence="2">NBRC 101628</strain>
    </source>
</reference>
<protein>
    <submittedName>
        <fullName evidence="2">Uncharacterized protein</fullName>
    </submittedName>
</protein>
<sequence>MFCPHCAKTLRFSQVSEYQVEGMQRYIRCYHCDTWLANSGRIVMTKVVSFYLAAAGFAVSYFWPEWQLPALPVSIFSLVVMLMSHLMDQWSVVEHPPAPRKAKAG</sequence>
<dbReference type="Proteomes" id="UP001161422">
    <property type="component" value="Unassembled WGS sequence"/>
</dbReference>
<dbReference type="EMBL" id="BSNC01000006">
    <property type="protein sequence ID" value="GLP97285.1"/>
    <property type="molecule type" value="Genomic_DNA"/>
</dbReference>
<comment type="caution">
    <text evidence="2">The sequence shown here is derived from an EMBL/GenBank/DDBJ whole genome shotgun (WGS) entry which is preliminary data.</text>
</comment>
<keyword evidence="1" id="KW-0472">Membrane</keyword>
<proteinExistence type="predicted"/>
<name>A0AA37W1E5_9GAMM</name>
<dbReference type="RefSeq" id="WP_095504862.1">
    <property type="nucleotide sequence ID" value="NZ_BSNC01000006.1"/>
</dbReference>
<evidence type="ECO:0000256" key="1">
    <source>
        <dbReference type="SAM" id="Phobius"/>
    </source>
</evidence>
<keyword evidence="3" id="KW-1185">Reference proteome</keyword>
<keyword evidence="1" id="KW-0812">Transmembrane</keyword>
<organism evidence="2 3">
    <name type="scientific">Paraferrimonas sedimenticola</name>
    <dbReference type="NCBI Taxonomy" id="375674"/>
    <lineage>
        <taxon>Bacteria</taxon>
        <taxon>Pseudomonadati</taxon>
        <taxon>Pseudomonadota</taxon>
        <taxon>Gammaproteobacteria</taxon>
        <taxon>Alteromonadales</taxon>
        <taxon>Ferrimonadaceae</taxon>
        <taxon>Paraferrimonas</taxon>
    </lineage>
</organism>
<feature type="transmembrane region" description="Helical" evidence="1">
    <location>
        <begin position="43"/>
        <end position="63"/>
    </location>
</feature>
<keyword evidence="1" id="KW-1133">Transmembrane helix</keyword>
<dbReference type="AlphaFoldDB" id="A0AA37W1E5"/>
<reference evidence="2" key="1">
    <citation type="journal article" date="2014" name="Int. J. Syst. Evol. Microbiol.">
        <title>Complete genome sequence of Corynebacterium casei LMG S-19264T (=DSM 44701T), isolated from a smear-ripened cheese.</title>
        <authorList>
            <consortium name="US DOE Joint Genome Institute (JGI-PGF)"/>
            <person name="Walter F."/>
            <person name="Albersmeier A."/>
            <person name="Kalinowski J."/>
            <person name="Ruckert C."/>
        </authorList>
    </citation>
    <scope>NUCLEOTIDE SEQUENCE</scope>
    <source>
        <strain evidence="2">NBRC 101628</strain>
    </source>
</reference>
<gene>
    <name evidence="2" type="ORF">GCM10007895_25920</name>
</gene>
<accession>A0AA37W1E5</accession>